<dbReference type="OrthoDB" id="264135at2"/>
<dbReference type="STRING" id="1576369.SAMN05421753_101503"/>
<dbReference type="PANTHER" id="PTHR30093">
    <property type="entry name" value="GENERAL SECRETION PATHWAY PROTEIN G"/>
    <property type="match status" value="1"/>
</dbReference>
<dbReference type="InterPro" id="IPR011453">
    <property type="entry name" value="DUF1559"/>
</dbReference>
<feature type="transmembrane region" description="Helical" evidence="1">
    <location>
        <begin position="21"/>
        <end position="39"/>
    </location>
</feature>
<accession>A0A1I3BKC2</accession>
<dbReference type="InterPro" id="IPR045584">
    <property type="entry name" value="Pilin-like"/>
</dbReference>
<reference evidence="4" key="1">
    <citation type="submission" date="2016-10" db="EMBL/GenBank/DDBJ databases">
        <authorList>
            <person name="Varghese N."/>
            <person name="Submissions S."/>
        </authorList>
    </citation>
    <scope>NUCLEOTIDE SEQUENCE [LARGE SCALE GENOMIC DNA]</scope>
    <source>
        <strain evidence="4">DSM 26348</strain>
    </source>
</reference>
<dbReference type="NCBIfam" id="TIGR02532">
    <property type="entry name" value="IV_pilin_GFxxxE"/>
    <property type="match status" value="1"/>
</dbReference>
<dbReference type="Proteomes" id="UP000199518">
    <property type="component" value="Unassembled WGS sequence"/>
</dbReference>
<dbReference type="Gene3D" id="3.30.700.10">
    <property type="entry name" value="Glycoprotein, Type 4 Pilin"/>
    <property type="match status" value="1"/>
</dbReference>
<keyword evidence="1" id="KW-1133">Transmembrane helix</keyword>
<dbReference type="InterPro" id="IPR012902">
    <property type="entry name" value="N_methyl_site"/>
</dbReference>
<dbReference type="EMBL" id="FOQD01000001">
    <property type="protein sequence ID" value="SFH62747.1"/>
    <property type="molecule type" value="Genomic_DNA"/>
</dbReference>
<sequence length="341" mass="36838">MFDNCRSPLRHRRHGFTLIELLVVIAIIAILIALLLPAVQQAREAARRSQCKNNLKQIGLALHNYHDVYNGFPPLRIRNYAYAASSWSTGNLTALARILPFIDQTALYNGIDWNKGSWDGTDGNTGTNAANPGGAMRAILPAFRCPTDPGRGGLRFTGPDGQVATGGTPDPNYGRTNYVFNVGSYPNENVYTPRGVFSTNSFVNVRDILDGTSNTAAAAETLIGFPMFSNTNGTATPPEICPTVLSGNTVQTTGVYQSGNSWFYGYYAYQAGFTGNYPPNNNKNYDCAANTGYTNTARSLHTGGVHCTMTDGSVRFVGENVDGTTWRNVTDKADGAIIGEF</sequence>
<evidence type="ECO:0000313" key="3">
    <source>
        <dbReference type="EMBL" id="SFH62747.1"/>
    </source>
</evidence>
<organism evidence="3 4">
    <name type="scientific">Planctomicrobium piriforme</name>
    <dbReference type="NCBI Taxonomy" id="1576369"/>
    <lineage>
        <taxon>Bacteria</taxon>
        <taxon>Pseudomonadati</taxon>
        <taxon>Planctomycetota</taxon>
        <taxon>Planctomycetia</taxon>
        <taxon>Planctomycetales</taxon>
        <taxon>Planctomycetaceae</taxon>
        <taxon>Planctomicrobium</taxon>
    </lineage>
</organism>
<keyword evidence="4" id="KW-1185">Reference proteome</keyword>
<dbReference type="PANTHER" id="PTHR30093:SF2">
    <property type="entry name" value="TYPE II SECRETION SYSTEM PROTEIN H"/>
    <property type="match status" value="1"/>
</dbReference>
<dbReference type="SUPFAM" id="SSF54523">
    <property type="entry name" value="Pili subunits"/>
    <property type="match status" value="1"/>
</dbReference>
<dbReference type="RefSeq" id="WP_092047610.1">
    <property type="nucleotide sequence ID" value="NZ_FOQD01000001.1"/>
</dbReference>
<protein>
    <submittedName>
        <fullName evidence="3">Prepilin-type N-terminal cleavage/methylation domain-containing protein</fullName>
    </submittedName>
</protein>
<dbReference type="NCBIfam" id="TIGR04294">
    <property type="entry name" value="pre_pil_HX9DG"/>
    <property type="match status" value="1"/>
</dbReference>
<dbReference type="AlphaFoldDB" id="A0A1I3BKC2"/>
<keyword evidence="1" id="KW-0812">Transmembrane</keyword>
<dbReference type="Pfam" id="PF07963">
    <property type="entry name" value="N_methyl"/>
    <property type="match status" value="1"/>
</dbReference>
<feature type="domain" description="DUF1559" evidence="2">
    <location>
        <begin position="40"/>
        <end position="322"/>
    </location>
</feature>
<keyword evidence="1" id="KW-0472">Membrane</keyword>
<evidence type="ECO:0000256" key="1">
    <source>
        <dbReference type="SAM" id="Phobius"/>
    </source>
</evidence>
<gene>
    <name evidence="3" type="ORF">SAMN05421753_101503</name>
</gene>
<proteinExistence type="predicted"/>
<dbReference type="InterPro" id="IPR027558">
    <property type="entry name" value="Pre_pil_HX9DG_C"/>
</dbReference>
<evidence type="ECO:0000313" key="4">
    <source>
        <dbReference type="Proteomes" id="UP000199518"/>
    </source>
</evidence>
<dbReference type="Pfam" id="PF07596">
    <property type="entry name" value="SBP_bac_10"/>
    <property type="match status" value="1"/>
</dbReference>
<dbReference type="PROSITE" id="PS00409">
    <property type="entry name" value="PROKAR_NTER_METHYL"/>
    <property type="match status" value="1"/>
</dbReference>
<evidence type="ECO:0000259" key="2">
    <source>
        <dbReference type="Pfam" id="PF07596"/>
    </source>
</evidence>
<name>A0A1I3BKC2_9PLAN</name>